<gene>
    <name evidence="7" type="ORF">BST96_05480</name>
</gene>
<protein>
    <recommendedName>
        <fullName evidence="6">Sulfatase N-terminal domain-containing protein</fullName>
    </recommendedName>
</protein>
<keyword evidence="8" id="KW-1185">Reference proteome</keyword>
<evidence type="ECO:0000256" key="4">
    <source>
        <dbReference type="ARBA" id="ARBA00022837"/>
    </source>
</evidence>
<keyword evidence="5" id="KW-0732">Signal</keyword>
<keyword evidence="3" id="KW-0378">Hydrolase</keyword>
<evidence type="ECO:0000313" key="7">
    <source>
        <dbReference type="EMBL" id="ARN73618.1"/>
    </source>
</evidence>
<dbReference type="InterPro" id="IPR013320">
    <property type="entry name" value="ConA-like_dom_sf"/>
</dbReference>
<dbReference type="PANTHER" id="PTHR42693:SF33">
    <property type="entry name" value="ARYLSULFATASE"/>
    <property type="match status" value="1"/>
</dbReference>
<dbReference type="SUPFAM" id="SSF49899">
    <property type="entry name" value="Concanavalin A-like lectins/glucanases"/>
    <property type="match status" value="1"/>
</dbReference>
<evidence type="ECO:0000313" key="8">
    <source>
        <dbReference type="Proteomes" id="UP000193450"/>
    </source>
</evidence>
<evidence type="ECO:0000256" key="2">
    <source>
        <dbReference type="ARBA" id="ARBA00022723"/>
    </source>
</evidence>
<feature type="domain" description="Sulfatase N-terminal" evidence="6">
    <location>
        <begin position="21"/>
        <end position="331"/>
    </location>
</feature>
<evidence type="ECO:0000256" key="3">
    <source>
        <dbReference type="ARBA" id="ARBA00022801"/>
    </source>
</evidence>
<keyword evidence="2" id="KW-0479">Metal-binding</keyword>
<dbReference type="SUPFAM" id="SSF53649">
    <property type="entry name" value="Alkaline phosphatase-like"/>
    <property type="match status" value="1"/>
</dbReference>
<sequence length="608" mass="67374">MARLALLALILASCGSATPPPNILLILVDDLGVNDIGISNNNPMARTPNIDHFANEGVRFTRHYTDTVCSPSRAALLTGLFPARLGYRPLPRGISPDVVTMADALRERGYSTYHIGKWHLGDTQLAEARPNHQGFDRYFGFLSQWLLSGTKANGKLVPSPGTYFNPWLMSSENPEGQRYQGHLSDILVARTISTIEASKDKRPWFINYWTYLPHFPIEPAPRFAARRQDNPQGHYYAMTDHLDSNIGKVLNALEKSGQSENTIVVITSDNGGTNMQVDNNAPFVGRKMQYREGALRTPLMIRWPGTFPAGKEVDQVVSLMDIFPTLAAAVGAEVPAGIDGRDIRPAVYDQPLPEQPLYWGVASKGFHFFSVLSADGRWRLDQSAPAYEEPAKLYDLQAEPSGASNVFDRNPEVAATLNRDYWQWHRKVRRIETHYKIDQKGNAQLTGNNFLRSPGWQAFTFAIAVELEEQARSLQLPIADQSGLWQLTYHADTGFTAQIGQYQLNSGQAIDQGCHSVVVSGQFKTYRSAKAAGGKLRLYVNGVEVDSTPLTTPPELSNNLSVPTYLGYPPSAEKRFPGNLGRPVIVSVDINKDPAFDAKTLDQEVCSR</sequence>
<organism evidence="7 8">
    <name type="scientific">Oceanicoccus sagamiensis</name>
    <dbReference type="NCBI Taxonomy" id="716816"/>
    <lineage>
        <taxon>Bacteria</taxon>
        <taxon>Pseudomonadati</taxon>
        <taxon>Pseudomonadota</taxon>
        <taxon>Gammaproteobacteria</taxon>
        <taxon>Cellvibrionales</taxon>
        <taxon>Spongiibacteraceae</taxon>
        <taxon>Oceanicoccus</taxon>
    </lineage>
</organism>
<dbReference type="PANTHER" id="PTHR42693">
    <property type="entry name" value="ARYLSULFATASE FAMILY MEMBER"/>
    <property type="match status" value="1"/>
</dbReference>
<dbReference type="EMBL" id="CP019343">
    <property type="protein sequence ID" value="ARN73618.1"/>
    <property type="molecule type" value="Genomic_DNA"/>
</dbReference>
<keyword evidence="4" id="KW-0106">Calcium</keyword>
<dbReference type="InterPro" id="IPR017850">
    <property type="entry name" value="Alkaline_phosphatase_core_sf"/>
</dbReference>
<accession>A0A1X9N698</accession>
<dbReference type="Gene3D" id="3.40.720.10">
    <property type="entry name" value="Alkaline Phosphatase, subunit A"/>
    <property type="match status" value="1"/>
</dbReference>
<name>A0A1X9N698_9GAMM</name>
<dbReference type="GO" id="GO:0046872">
    <property type="term" value="F:metal ion binding"/>
    <property type="evidence" value="ECO:0007669"/>
    <property type="project" value="UniProtKB-KW"/>
</dbReference>
<feature type="chain" id="PRO_5012553082" description="Sulfatase N-terminal domain-containing protein" evidence="5">
    <location>
        <begin position="18"/>
        <end position="608"/>
    </location>
</feature>
<dbReference type="KEGG" id="osg:BST96_05480"/>
<evidence type="ECO:0000259" key="6">
    <source>
        <dbReference type="Pfam" id="PF00884"/>
    </source>
</evidence>
<dbReference type="Pfam" id="PF00884">
    <property type="entry name" value="Sulfatase"/>
    <property type="match status" value="1"/>
</dbReference>
<dbReference type="AlphaFoldDB" id="A0A1X9N698"/>
<evidence type="ECO:0000256" key="5">
    <source>
        <dbReference type="SAM" id="SignalP"/>
    </source>
</evidence>
<dbReference type="GO" id="GO:0004065">
    <property type="term" value="F:arylsulfatase activity"/>
    <property type="evidence" value="ECO:0007669"/>
    <property type="project" value="TreeGrafter"/>
</dbReference>
<dbReference type="InterPro" id="IPR024607">
    <property type="entry name" value="Sulfatase_CS"/>
</dbReference>
<dbReference type="PROSITE" id="PS00149">
    <property type="entry name" value="SULFATASE_2"/>
    <property type="match status" value="1"/>
</dbReference>
<proteinExistence type="inferred from homology"/>
<reference evidence="7 8" key="1">
    <citation type="submission" date="2016-11" db="EMBL/GenBank/DDBJ databases">
        <title>Trade-off between light-utilization and light-protection in marine flavobacteria.</title>
        <authorList>
            <person name="Kumagai Y."/>
        </authorList>
    </citation>
    <scope>NUCLEOTIDE SEQUENCE [LARGE SCALE GENOMIC DNA]</scope>
    <source>
        <strain evidence="7 8">NBRC 107125</strain>
    </source>
</reference>
<dbReference type="InterPro" id="IPR000917">
    <property type="entry name" value="Sulfatase_N"/>
</dbReference>
<feature type="signal peptide" evidence="5">
    <location>
        <begin position="1"/>
        <end position="17"/>
    </location>
</feature>
<evidence type="ECO:0000256" key="1">
    <source>
        <dbReference type="ARBA" id="ARBA00008779"/>
    </source>
</evidence>
<dbReference type="Proteomes" id="UP000193450">
    <property type="component" value="Chromosome"/>
</dbReference>
<comment type="similarity">
    <text evidence="1">Belongs to the sulfatase family.</text>
</comment>
<dbReference type="STRING" id="716816.BST96_05480"/>
<dbReference type="InterPro" id="IPR050738">
    <property type="entry name" value="Sulfatase"/>
</dbReference>